<dbReference type="PROSITE" id="PS00409">
    <property type="entry name" value="PROKAR_NTER_METHYL"/>
    <property type="match status" value="1"/>
</dbReference>
<dbReference type="SUPFAM" id="SSF54523">
    <property type="entry name" value="Pili subunits"/>
    <property type="match status" value="1"/>
</dbReference>
<dbReference type="Gene3D" id="3.30.700.10">
    <property type="entry name" value="Glycoprotein, Type 4 Pilin"/>
    <property type="match status" value="1"/>
</dbReference>
<name>A0A1B9NX12_ALILO</name>
<feature type="transmembrane region" description="Helical" evidence="1">
    <location>
        <begin position="12"/>
        <end position="33"/>
    </location>
</feature>
<sequence>MIMKRQKGFSLVELVIVIVVIGLLATVALPRFLDVSLEAKKASVEGVAGGYATAVLSARAQWEAEARPKIDDYNAVSYDGTEFWLTDPSQANQSDFRPGYPMAPREDLDGATTGGYPSELTSKECILLMEMLLQNAPYVTDDAKDEKAKYLAEIITDNSRKQCKYTQQENEGHFFTYEPESGRVVVTLQ</sequence>
<dbReference type="AlphaFoldDB" id="A0A1B9NX12"/>
<comment type="caution">
    <text evidence="2">The sequence shown here is derived from an EMBL/GenBank/DDBJ whole genome shotgun (WGS) entry which is preliminary data.</text>
</comment>
<dbReference type="InterPro" id="IPR012902">
    <property type="entry name" value="N_methyl_site"/>
</dbReference>
<dbReference type="Proteomes" id="UP000093523">
    <property type="component" value="Unassembled WGS sequence"/>
</dbReference>
<dbReference type="EMBL" id="MAJU01000013">
    <property type="protein sequence ID" value="OCH20216.1"/>
    <property type="molecule type" value="Genomic_DNA"/>
</dbReference>
<reference evidence="2 3" key="1">
    <citation type="submission" date="2016-06" db="EMBL/GenBank/DDBJ databases">
        <authorList>
            <person name="Kjaerup R.B."/>
            <person name="Dalgaard T.S."/>
            <person name="Juul-Madsen H.R."/>
        </authorList>
    </citation>
    <scope>NUCLEOTIDE SEQUENCE [LARGE SCALE GENOMIC DNA]</scope>
    <source>
        <strain evidence="2 3">1S159</strain>
    </source>
</reference>
<organism evidence="2 3">
    <name type="scientific">Aliivibrio logei</name>
    <name type="common">Vibrio logei</name>
    <dbReference type="NCBI Taxonomy" id="688"/>
    <lineage>
        <taxon>Bacteria</taxon>
        <taxon>Pseudomonadati</taxon>
        <taxon>Pseudomonadota</taxon>
        <taxon>Gammaproteobacteria</taxon>
        <taxon>Vibrionales</taxon>
        <taxon>Vibrionaceae</taxon>
        <taxon>Aliivibrio</taxon>
    </lineage>
</organism>
<evidence type="ECO:0000313" key="3">
    <source>
        <dbReference type="Proteomes" id="UP000093523"/>
    </source>
</evidence>
<keyword evidence="1" id="KW-0472">Membrane</keyword>
<evidence type="ECO:0000313" key="2">
    <source>
        <dbReference type="EMBL" id="OCH20216.1"/>
    </source>
</evidence>
<dbReference type="NCBIfam" id="TIGR02532">
    <property type="entry name" value="IV_pilin_GFxxxE"/>
    <property type="match status" value="1"/>
</dbReference>
<gene>
    <name evidence="2" type="ORF">A6E04_00585</name>
</gene>
<dbReference type="Pfam" id="PF07963">
    <property type="entry name" value="N_methyl"/>
    <property type="match status" value="1"/>
</dbReference>
<dbReference type="STRING" id="688.A6E04_00585"/>
<proteinExistence type="predicted"/>
<dbReference type="InterPro" id="IPR045584">
    <property type="entry name" value="Pilin-like"/>
</dbReference>
<keyword evidence="1" id="KW-0812">Transmembrane</keyword>
<protein>
    <submittedName>
        <fullName evidence="2">MSHA biogenesis protein MshB</fullName>
    </submittedName>
</protein>
<accession>A0A1B9NX12</accession>
<keyword evidence="1" id="KW-1133">Transmembrane helix</keyword>
<evidence type="ECO:0000256" key="1">
    <source>
        <dbReference type="SAM" id="Phobius"/>
    </source>
</evidence>